<keyword evidence="1" id="KW-0812">Transmembrane</keyword>
<dbReference type="SUPFAM" id="SSF52151">
    <property type="entry name" value="FabD/lysophospholipase-like"/>
    <property type="match status" value="1"/>
</dbReference>
<feature type="transmembrane region" description="Helical" evidence="1">
    <location>
        <begin position="69"/>
        <end position="91"/>
    </location>
</feature>
<evidence type="ECO:0008006" key="4">
    <source>
        <dbReference type="Google" id="ProtNLM"/>
    </source>
</evidence>
<dbReference type="Gene3D" id="3.40.1090.10">
    <property type="entry name" value="Cytosolic phospholipase A2 catalytic domain"/>
    <property type="match status" value="1"/>
</dbReference>
<evidence type="ECO:0000313" key="3">
    <source>
        <dbReference type="Proteomes" id="UP000030377"/>
    </source>
</evidence>
<keyword evidence="1" id="KW-1133">Transmembrane helix</keyword>
<evidence type="ECO:0000256" key="1">
    <source>
        <dbReference type="SAM" id="Phobius"/>
    </source>
</evidence>
<proteinExistence type="predicted"/>
<feature type="transmembrane region" description="Helical" evidence="1">
    <location>
        <begin position="320"/>
        <end position="343"/>
    </location>
</feature>
<dbReference type="Proteomes" id="UP000030377">
    <property type="component" value="Unassembled WGS sequence"/>
</dbReference>
<name>A0A0A3XRY2_BRAJP</name>
<keyword evidence="1" id="KW-0472">Membrane</keyword>
<accession>A0A0A3XRY2</accession>
<dbReference type="InterPro" id="IPR016035">
    <property type="entry name" value="Acyl_Trfase/lysoPLipase"/>
</dbReference>
<organism evidence="2 3">
    <name type="scientific">Bradyrhizobium japonicum</name>
    <dbReference type="NCBI Taxonomy" id="375"/>
    <lineage>
        <taxon>Bacteria</taxon>
        <taxon>Pseudomonadati</taxon>
        <taxon>Pseudomonadota</taxon>
        <taxon>Alphaproteobacteria</taxon>
        <taxon>Hyphomicrobiales</taxon>
        <taxon>Nitrobacteraceae</taxon>
        <taxon>Bradyrhizobium</taxon>
    </lineage>
</organism>
<sequence length="894" mass="97121">MTRSLLIGGPHHNPEGLKGWITFGFKYRALVPRFTAALAVFLLLAALLYAPLDRVPASSLHWMLPTLGYLVQLAKAFALLFLAGYASLLSLRLVIDILRFRGFGRVTAAMALPLCVMVVATYLLFFNDQGRELSLGLIDYSIGEFALLFLVLIYWAGNAWLSARVGLNRAFPEPQHHQILLFWGPRFVGVIAHYLAACSLSFAALKETTPPDLVSNVVVVLAAPCAVLLAILLVWFLEHGLLPHRGSAEQRTRAFFHALLVVFGSAVWLTIIPAALVRATLAISLSVFVFLSLISWLRSRPPLGSGASRERRQLDTLAEAQASRICGLGFAAIMAIGTAAIWINPMWVGRQLGSLVIAFFAFGSFLSGANLLDLTADALARECTRRGLISVRRETVWCFFVGLLVMPAVLMSATRTYHSVRLCRQCEPATSEQRPDVKAAVKAWYQQAEPIYHSLHPKEEPVPLFIIATAGGGIRAAYWTATVLETLEADLDNDAVKNAIAAKMGHPGNDGLLRHLLFAISGVSGGSVGAAAYTAAVQNHLVHSDAEIKPTTYFKGDLLAPGLASLAFIDIPSNFLPDFGQIERGAALERGFENASNGLLSQPFNSFFPQITPAQNPLKWRPALLLNATHQESGRRVITSHLKVDKDTFVDSYDAISMLGSDIRLSTAAHNSARFTYISPAGDLIDRDGNPHGFVIDGGYFENYGAQTAVELARKAKAVMGASIRIVILQISSDPTMVVDNTFRQPCADHSGEFLVSYKARRHWWDLSLFNELSAPMIGIMSVREAHGVAAVSGLAHLCCENSSKGELDIGDTVALHSAAERSKFFHLAMCEGQKSIKPPLGWVLSDKTRGGFEHLLNPKDNDCDNSTQYDKLVEALGRPASLGASSKVATASP</sequence>
<evidence type="ECO:0000313" key="2">
    <source>
        <dbReference type="EMBL" id="KGT77150.1"/>
    </source>
</evidence>
<feature type="transmembrane region" description="Helical" evidence="1">
    <location>
        <begin position="254"/>
        <end position="275"/>
    </location>
</feature>
<protein>
    <recommendedName>
        <fullName evidence="4">PNPLA domain-containing protein</fullName>
    </recommendedName>
</protein>
<feature type="transmembrane region" description="Helical" evidence="1">
    <location>
        <begin position="217"/>
        <end position="242"/>
    </location>
</feature>
<feature type="transmembrane region" description="Helical" evidence="1">
    <location>
        <begin position="179"/>
        <end position="205"/>
    </location>
</feature>
<dbReference type="AlphaFoldDB" id="A0A0A3XRY2"/>
<dbReference type="EMBL" id="JRPN01000018">
    <property type="protein sequence ID" value="KGT77150.1"/>
    <property type="molecule type" value="Genomic_DNA"/>
</dbReference>
<feature type="transmembrane region" description="Helical" evidence="1">
    <location>
        <begin position="355"/>
        <end position="374"/>
    </location>
</feature>
<gene>
    <name evidence="2" type="ORF">MA20_21290</name>
</gene>
<feature type="transmembrane region" description="Helical" evidence="1">
    <location>
        <begin position="145"/>
        <end position="167"/>
    </location>
</feature>
<comment type="caution">
    <text evidence="2">The sequence shown here is derived from an EMBL/GenBank/DDBJ whole genome shotgun (WGS) entry which is preliminary data.</text>
</comment>
<reference evidence="2 3" key="1">
    <citation type="submission" date="2014-09" db="EMBL/GenBank/DDBJ databases">
        <title>Draft genome of Bradyrhizobium japonicum Is-34.</title>
        <authorList>
            <person name="Tsurumaru H."/>
            <person name="Yamakawa T."/>
            <person name="Hashimoto S."/>
            <person name="Okizaki K."/>
            <person name="Kanesaki Y."/>
            <person name="Yoshikawa H."/>
            <person name="Yajima S."/>
        </authorList>
    </citation>
    <scope>NUCLEOTIDE SEQUENCE [LARGE SCALE GENOMIC DNA]</scope>
    <source>
        <strain evidence="2 3">Is-34</strain>
    </source>
</reference>
<feature type="transmembrane region" description="Helical" evidence="1">
    <location>
        <begin position="395"/>
        <end position="414"/>
    </location>
</feature>
<feature type="transmembrane region" description="Helical" evidence="1">
    <location>
        <begin position="281"/>
        <end position="299"/>
    </location>
</feature>
<feature type="transmembrane region" description="Helical" evidence="1">
    <location>
        <begin position="103"/>
        <end position="125"/>
    </location>
</feature>
<feature type="transmembrane region" description="Helical" evidence="1">
    <location>
        <begin position="30"/>
        <end position="49"/>
    </location>
</feature>